<feature type="domain" description="Rad50/SbcC-type AAA" evidence="2">
    <location>
        <begin position="4"/>
        <end position="38"/>
    </location>
</feature>
<keyword evidence="3" id="KW-0067">ATP-binding</keyword>
<dbReference type="RefSeq" id="WP_247976263.1">
    <property type="nucleotide sequence ID" value="NZ_CP095848.1"/>
</dbReference>
<reference evidence="3 4" key="1">
    <citation type="submission" date="2022-04" db="EMBL/GenBank/DDBJ databases">
        <title>Hymenobacter sp. isolated from the air.</title>
        <authorList>
            <person name="Won M."/>
            <person name="Lee C.-M."/>
            <person name="Woen H.-Y."/>
            <person name="Kwon S.-W."/>
        </authorList>
    </citation>
    <scope>NUCLEOTIDE SEQUENCE [LARGE SCALE GENOMIC DNA]</scope>
    <source>
        <strain evidence="4">5516 S-25</strain>
    </source>
</reference>
<dbReference type="PANTHER" id="PTHR43581">
    <property type="entry name" value="ATP/GTP PHOSPHATASE"/>
    <property type="match status" value="1"/>
</dbReference>
<evidence type="ECO:0000259" key="2">
    <source>
        <dbReference type="Pfam" id="PF13476"/>
    </source>
</evidence>
<protein>
    <submittedName>
        <fullName evidence="3">ATP-binding protein</fullName>
    </submittedName>
</protein>
<dbReference type="InterPro" id="IPR051396">
    <property type="entry name" value="Bact_Antivir_Def_Nuclease"/>
</dbReference>
<dbReference type="GO" id="GO:0005524">
    <property type="term" value="F:ATP binding"/>
    <property type="evidence" value="ECO:0007669"/>
    <property type="project" value="UniProtKB-KW"/>
</dbReference>
<dbReference type="PANTHER" id="PTHR43581:SF2">
    <property type="entry name" value="EXCINUCLEASE ATPASE SUBUNIT"/>
    <property type="match status" value="1"/>
</dbReference>
<feature type="domain" description="ATPase AAA-type core" evidence="1">
    <location>
        <begin position="162"/>
        <end position="296"/>
    </location>
</feature>
<proteinExistence type="predicted"/>
<name>A0ABY4JE34_9BACT</name>
<dbReference type="Pfam" id="PF13476">
    <property type="entry name" value="AAA_23"/>
    <property type="match status" value="1"/>
</dbReference>
<evidence type="ECO:0000313" key="3">
    <source>
        <dbReference type="EMBL" id="UPL50223.1"/>
    </source>
</evidence>
<gene>
    <name evidence="3" type="ORF">MWH26_04770</name>
</gene>
<dbReference type="InterPro" id="IPR038729">
    <property type="entry name" value="Rad50/SbcC_AAA"/>
</dbReference>
<accession>A0ABY4JE34</accession>
<evidence type="ECO:0000259" key="1">
    <source>
        <dbReference type="Pfam" id="PF13304"/>
    </source>
</evidence>
<dbReference type="EMBL" id="CP095848">
    <property type="protein sequence ID" value="UPL50223.1"/>
    <property type="molecule type" value="Genomic_DNA"/>
</dbReference>
<keyword evidence="4" id="KW-1185">Reference proteome</keyword>
<dbReference type="Pfam" id="PF13304">
    <property type="entry name" value="AAA_21"/>
    <property type="match status" value="1"/>
</dbReference>
<dbReference type="Proteomes" id="UP000829647">
    <property type="component" value="Chromosome"/>
</dbReference>
<dbReference type="Gene3D" id="3.40.50.300">
    <property type="entry name" value="P-loop containing nucleotide triphosphate hydrolases"/>
    <property type="match status" value="2"/>
</dbReference>
<evidence type="ECO:0000313" key="4">
    <source>
        <dbReference type="Proteomes" id="UP000829647"/>
    </source>
</evidence>
<sequence>MLKRLHVRNFTVFADAEFNFSSGLNVIVGTNGTGKSHVLKLGYAVEAASALMSTIREKGMEGSVGNFTWDFTLTHYLADVFRTDNKLKSLVRRESTQADSSVKLEMSAGVHDIIEFKFPFQAASEYVDVELIHVTPPESITLAPVFLPAKEVLSLFPGLGSLYKRYELPIDRAFADLVDQLNVPLLRNPEAGVAAVINALERVMKGRIKVENGRFYLYPDKGERFEIDLVAEGVRKLAALAYLLGNGSLSAGVTLYWDEPEANLNAALIREVARLLTLLADQGFQIIIATHSLFLLKELHILSHRAQAKPVRYFGLFVGPKGETQVEATDDFELLQHITALDAELTQTFDYEETLDQANDDADNTRG</sequence>
<organism evidence="3 4">
    <name type="scientific">Hymenobacter sublimis</name>
    <dbReference type="NCBI Taxonomy" id="2933777"/>
    <lineage>
        <taxon>Bacteria</taxon>
        <taxon>Pseudomonadati</taxon>
        <taxon>Bacteroidota</taxon>
        <taxon>Cytophagia</taxon>
        <taxon>Cytophagales</taxon>
        <taxon>Hymenobacteraceae</taxon>
        <taxon>Hymenobacter</taxon>
    </lineage>
</organism>
<dbReference type="InterPro" id="IPR003959">
    <property type="entry name" value="ATPase_AAA_core"/>
</dbReference>
<dbReference type="InterPro" id="IPR027417">
    <property type="entry name" value="P-loop_NTPase"/>
</dbReference>
<dbReference type="SUPFAM" id="SSF52540">
    <property type="entry name" value="P-loop containing nucleoside triphosphate hydrolases"/>
    <property type="match status" value="1"/>
</dbReference>
<keyword evidence="3" id="KW-0547">Nucleotide-binding</keyword>